<dbReference type="RefSeq" id="WP_408076499.1">
    <property type="nucleotide sequence ID" value="NZ_JBELQC010000001.1"/>
</dbReference>
<reference evidence="3 4" key="1">
    <citation type="submission" date="2024-06" db="EMBL/GenBank/DDBJ databases">
        <authorList>
            <person name="Kaempfer P."/>
            <person name="Viver T."/>
        </authorList>
    </citation>
    <scope>NUCLEOTIDE SEQUENCE [LARGE SCALE GENOMIC DNA]</scope>
    <source>
        <strain evidence="3 4">ST-64</strain>
    </source>
</reference>
<evidence type="ECO:0000256" key="1">
    <source>
        <dbReference type="SAM" id="MobiDB-lite"/>
    </source>
</evidence>
<organism evidence="3 4">
    <name type="scientific">Sphingomonas plantiphila</name>
    <dbReference type="NCBI Taxonomy" id="3163295"/>
    <lineage>
        <taxon>Bacteria</taxon>
        <taxon>Pseudomonadati</taxon>
        <taxon>Pseudomonadota</taxon>
        <taxon>Alphaproteobacteria</taxon>
        <taxon>Sphingomonadales</taxon>
        <taxon>Sphingomonadaceae</taxon>
        <taxon>Sphingomonas</taxon>
    </lineage>
</organism>
<gene>
    <name evidence="3" type="ORF">ABS767_01010</name>
</gene>
<keyword evidence="4" id="KW-1185">Reference proteome</keyword>
<dbReference type="Proteomes" id="UP001629244">
    <property type="component" value="Unassembled WGS sequence"/>
</dbReference>
<feature type="compositionally biased region" description="Pro residues" evidence="1">
    <location>
        <begin position="21"/>
        <end position="33"/>
    </location>
</feature>
<name>A0ABW8YJA1_9SPHN</name>
<feature type="region of interest" description="Disordered" evidence="1">
    <location>
        <begin position="21"/>
        <end position="58"/>
    </location>
</feature>
<evidence type="ECO:0000313" key="4">
    <source>
        <dbReference type="Proteomes" id="UP001629244"/>
    </source>
</evidence>
<feature type="signal peptide" evidence="2">
    <location>
        <begin position="1"/>
        <end position="16"/>
    </location>
</feature>
<evidence type="ECO:0000313" key="3">
    <source>
        <dbReference type="EMBL" id="MFL9839527.1"/>
    </source>
</evidence>
<comment type="caution">
    <text evidence="3">The sequence shown here is derived from an EMBL/GenBank/DDBJ whole genome shotgun (WGS) entry which is preliminary data.</text>
</comment>
<evidence type="ECO:0000256" key="2">
    <source>
        <dbReference type="SAM" id="SignalP"/>
    </source>
</evidence>
<feature type="compositionally biased region" description="Pro residues" evidence="1">
    <location>
        <begin position="43"/>
        <end position="56"/>
    </location>
</feature>
<dbReference type="EMBL" id="JBELQC010000001">
    <property type="protein sequence ID" value="MFL9839527.1"/>
    <property type="molecule type" value="Genomic_DNA"/>
</dbReference>
<proteinExistence type="predicted"/>
<feature type="chain" id="PRO_5046402719" evidence="2">
    <location>
        <begin position="17"/>
        <end position="218"/>
    </location>
</feature>
<keyword evidence="2" id="KW-0732">Signal</keyword>
<protein>
    <submittedName>
        <fullName evidence="3">Uncharacterized protein</fullName>
    </submittedName>
</protein>
<dbReference type="PROSITE" id="PS51257">
    <property type="entry name" value="PROKAR_LIPOPROTEIN"/>
    <property type="match status" value="1"/>
</dbReference>
<accession>A0ABW8YJA1</accession>
<sequence>MSRLSLIPILPLAMLAACDPAPEPSATPSPAPVATPIADGAATPPPPHVGDPPPGAAPDFVAADLVRQEWAKADNRAQCAPVAFTSDGGADGTPRRANFSGGWAVAFDIPGTRSAYGVAGPGVIPIDDQPPYRQTRRLMQQWPEFRELSALQAPSFAGYGLNGAEPYRADNPGGEGDHSVAYVRIHGQTCTYNVWSRISRAHLETLLDGLRLIPLDEN</sequence>